<dbReference type="GO" id="GO:0051287">
    <property type="term" value="F:NAD binding"/>
    <property type="evidence" value="ECO:0007669"/>
    <property type="project" value="InterPro"/>
</dbReference>
<keyword evidence="4" id="KW-0285">Flavoprotein</keyword>
<feature type="domain" description="Flavin reductase like" evidence="8">
    <location>
        <begin position="12"/>
        <end position="158"/>
    </location>
</feature>
<keyword evidence="9" id="KW-0503">Monooxygenase</keyword>
<sequence length="161" mass="17737">MADFSQQFRDAMAHLSASVHIVTSNGEAGKIGITVSSVTSVSDSPPTLLFCVNQQSELHDILKRNGEVCVNVLNHEQADLAKHFAGMENSTMEERFSWDIWSENEKGIPKLDTAIANLEGKIVEMYAVGSHTIFIVALSAIQSTPNHSLVYFARQFKTVKI</sequence>
<evidence type="ECO:0000313" key="10">
    <source>
        <dbReference type="Proteomes" id="UP000281691"/>
    </source>
</evidence>
<evidence type="ECO:0000313" key="9">
    <source>
        <dbReference type="EMBL" id="RPE80788.1"/>
    </source>
</evidence>
<proteinExistence type="inferred from homology"/>
<comment type="pathway">
    <text evidence="1">Aromatic compound metabolism; 4-hydroxyphenylacetate degradation; pyruvate and succinate semialdehyde from 4-hydroxyphenylacetate: step 1/7.</text>
</comment>
<keyword evidence="5" id="KW-0058">Aromatic hydrocarbons catabolism</keyword>
<dbReference type="InterPro" id="IPR050268">
    <property type="entry name" value="NADH-dep_flavin_reductase"/>
</dbReference>
<accession>A0A3N4VDT2</accession>
<comment type="caution">
    <text evidence="9">The sequence shown here is derived from an EMBL/GenBank/DDBJ whole genome shotgun (WGS) entry which is preliminary data.</text>
</comment>
<dbReference type="SMART" id="SM00903">
    <property type="entry name" value="Flavin_Reduct"/>
    <property type="match status" value="1"/>
</dbReference>
<dbReference type="InterPro" id="IPR012349">
    <property type="entry name" value="Split_barrel_FMN-bd"/>
</dbReference>
<keyword evidence="6" id="KW-0560">Oxidoreductase</keyword>
<dbReference type="InterPro" id="IPR002563">
    <property type="entry name" value="Flavin_Rdtase-like_dom"/>
</dbReference>
<evidence type="ECO:0000256" key="1">
    <source>
        <dbReference type="ARBA" id="ARBA00005112"/>
    </source>
</evidence>
<dbReference type="GO" id="GO:0042537">
    <property type="term" value="P:benzene-containing compound metabolic process"/>
    <property type="evidence" value="ECO:0007669"/>
    <property type="project" value="InterPro"/>
</dbReference>
<dbReference type="GO" id="GO:0016651">
    <property type="term" value="F:oxidoreductase activity, acting on NAD(P)H"/>
    <property type="evidence" value="ECO:0007669"/>
    <property type="project" value="InterPro"/>
</dbReference>
<reference evidence="9 10" key="1">
    <citation type="submission" date="2018-11" db="EMBL/GenBank/DDBJ databases">
        <title>Genomic Encyclopedia of Type Strains, Phase IV (KMG-IV): sequencing the most valuable type-strain genomes for metagenomic binning, comparative biology and taxonomic classification.</title>
        <authorList>
            <person name="Goeker M."/>
        </authorList>
    </citation>
    <scope>NUCLEOTIDE SEQUENCE [LARGE SCALE GENOMIC DNA]</scope>
    <source>
        <strain evidence="9 10">DSM 27238</strain>
    </source>
</reference>
<dbReference type="UniPathway" id="UPA00208">
    <property type="reaction ID" value="UER00416"/>
</dbReference>
<dbReference type="OrthoDB" id="6401628at2"/>
<dbReference type="EMBL" id="RKQP01000006">
    <property type="protein sequence ID" value="RPE80788.1"/>
    <property type="molecule type" value="Genomic_DNA"/>
</dbReference>
<keyword evidence="7" id="KW-0520">NAD</keyword>
<keyword evidence="10" id="KW-1185">Reference proteome</keyword>
<evidence type="ECO:0000256" key="6">
    <source>
        <dbReference type="ARBA" id="ARBA00023002"/>
    </source>
</evidence>
<dbReference type="GO" id="GO:0006208">
    <property type="term" value="P:pyrimidine nucleobase catabolic process"/>
    <property type="evidence" value="ECO:0007669"/>
    <property type="project" value="TreeGrafter"/>
</dbReference>
<evidence type="ECO:0000256" key="5">
    <source>
        <dbReference type="ARBA" id="ARBA00022797"/>
    </source>
</evidence>
<dbReference type="Pfam" id="PF01613">
    <property type="entry name" value="Flavin_Reduct"/>
    <property type="match status" value="1"/>
</dbReference>
<comment type="similarity">
    <text evidence="2">Belongs to the non-flavoprotein flavin reductase family. HpaC subfamily.</text>
</comment>
<organism evidence="9 10">
    <name type="scientific">Vespertiliibacter pulmonis</name>
    <dbReference type="NCBI Taxonomy" id="1443036"/>
    <lineage>
        <taxon>Bacteria</taxon>
        <taxon>Pseudomonadati</taxon>
        <taxon>Pseudomonadota</taxon>
        <taxon>Gammaproteobacteria</taxon>
        <taxon>Pasteurellales</taxon>
        <taxon>Pasteurellaceae</taxon>
        <taxon>Vespertiliibacter</taxon>
    </lineage>
</organism>
<dbReference type="Gene3D" id="2.30.110.10">
    <property type="entry name" value="Electron Transport, Fmn-binding Protein, Chain A"/>
    <property type="match status" value="1"/>
</dbReference>
<name>A0A3N4VDT2_9PAST</name>
<dbReference type="Proteomes" id="UP000281691">
    <property type="component" value="Unassembled WGS sequence"/>
</dbReference>
<dbReference type="AlphaFoldDB" id="A0A3N4VDT2"/>
<gene>
    <name evidence="9" type="ORF">EDC46_1605</name>
</gene>
<evidence type="ECO:0000256" key="2">
    <source>
        <dbReference type="ARBA" id="ARBA00006032"/>
    </source>
</evidence>
<dbReference type="GO" id="GO:0042602">
    <property type="term" value="F:riboflavin reductase (NADPH) activity"/>
    <property type="evidence" value="ECO:0007669"/>
    <property type="project" value="TreeGrafter"/>
</dbReference>
<dbReference type="GO" id="GO:0010181">
    <property type="term" value="F:FMN binding"/>
    <property type="evidence" value="ECO:0007669"/>
    <property type="project" value="InterPro"/>
</dbReference>
<dbReference type="GO" id="GO:0004497">
    <property type="term" value="F:monooxygenase activity"/>
    <property type="evidence" value="ECO:0007669"/>
    <property type="project" value="UniProtKB-KW"/>
</dbReference>
<dbReference type="InterPro" id="IPR011982">
    <property type="entry name" value="HPA_mOase_red"/>
</dbReference>
<evidence type="ECO:0000256" key="7">
    <source>
        <dbReference type="ARBA" id="ARBA00023027"/>
    </source>
</evidence>
<dbReference type="PANTHER" id="PTHR30466:SF1">
    <property type="entry name" value="FMN REDUCTASE (NADH) RUTF"/>
    <property type="match status" value="1"/>
</dbReference>
<evidence type="ECO:0000259" key="8">
    <source>
        <dbReference type="SMART" id="SM00903"/>
    </source>
</evidence>
<dbReference type="SUPFAM" id="SSF50475">
    <property type="entry name" value="FMN-binding split barrel"/>
    <property type="match status" value="1"/>
</dbReference>
<dbReference type="NCBIfam" id="TIGR02296">
    <property type="entry name" value="HpaC"/>
    <property type="match status" value="1"/>
</dbReference>
<dbReference type="PANTHER" id="PTHR30466">
    <property type="entry name" value="FLAVIN REDUCTASE"/>
    <property type="match status" value="1"/>
</dbReference>
<evidence type="ECO:0000256" key="3">
    <source>
        <dbReference type="ARBA" id="ARBA00015398"/>
    </source>
</evidence>
<protein>
    <recommendedName>
        <fullName evidence="3">4-hydroxyphenylacetate 3-monooxygenase reductase component</fullName>
    </recommendedName>
</protein>
<evidence type="ECO:0000256" key="4">
    <source>
        <dbReference type="ARBA" id="ARBA00022630"/>
    </source>
</evidence>